<dbReference type="EMBL" id="CAXAMN010006624">
    <property type="protein sequence ID" value="CAK9018348.1"/>
    <property type="molecule type" value="Genomic_DNA"/>
</dbReference>
<dbReference type="InterPro" id="IPR004843">
    <property type="entry name" value="Calcineurin-like_PHP"/>
</dbReference>
<evidence type="ECO:0000256" key="3">
    <source>
        <dbReference type="SAM" id="SignalP"/>
    </source>
</evidence>
<comment type="caution">
    <text evidence="6">The sequence shown here is derived from an EMBL/GenBank/DDBJ whole genome shotgun (WGS) entry which is preliminary data.</text>
</comment>
<dbReference type="Gene3D" id="3.60.21.10">
    <property type="match status" value="1"/>
</dbReference>
<dbReference type="Gene3D" id="1.25.40.10">
    <property type="entry name" value="Tetratricopeptide repeat domain"/>
    <property type="match status" value="1"/>
</dbReference>
<keyword evidence="7" id="KW-1185">Reference proteome</keyword>
<dbReference type="Gene3D" id="3.40.850.10">
    <property type="entry name" value="Kinesin motor domain"/>
    <property type="match status" value="1"/>
</dbReference>
<dbReference type="SUPFAM" id="SSF52540">
    <property type="entry name" value="P-loop containing nucleoside triphosphate hydrolases"/>
    <property type="match status" value="1"/>
</dbReference>
<dbReference type="PANTHER" id="PTHR12905">
    <property type="entry name" value="METALLOPHOSPHOESTERASE"/>
    <property type="match status" value="1"/>
</dbReference>
<dbReference type="PRINTS" id="PR00380">
    <property type="entry name" value="KINESINHEAVY"/>
</dbReference>
<evidence type="ECO:0000313" key="7">
    <source>
        <dbReference type="Proteomes" id="UP001642484"/>
    </source>
</evidence>
<dbReference type="InterPro" id="IPR029052">
    <property type="entry name" value="Metallo-depent_PP-like"/>
</dbReference>
<accession>A0ABP0JW45</accession>
<dbReference type="PROSITE" id="PS00411">
    <property type="entry name" value="KINESIN_MOTOR_1"/>
    <property type="match status" value="1"/>
</dbReference>
<dbReference type="SUPFAM" id="SSF56300">
    <property type="entry name" value="Metallo-dependent phosphatases"/>
    <property type="match status" value="1"/>
</dbReference>
<feature type="domain" description="Kinesin motor" evidence="5">
    <location>
        <begin position="549"/>
        <end position="598"/>
    </location>
</feature>
<keyword evidence="2" id="KW-0067">ATP-binding</keyword>
<evidence type="ECO:0000256" key="1">
    <source>
        <dbReference type="ARBA" id="ARBA00022741"/>
    </source>
</evidence>
<feature type="domain" description="Calcineurin-like phosphoesterase" evidence="4">
    <location>
        <begin position="50"/>
        <end position="230"/>
    </location>
</feature>
<evidence type="ECO:0008006" key="8">
    <source>
        <dbReference type="Google" id="ProtNLM"/>
    </source>
</evidence>
<sequence>MSMLLALALLFTQSATEAADNHTNTSSTAQGPTIGPSTGLKVRRTQQVVTILHVSDTHSLHRSTGDLPAADIFIHSGDVAKVGNDAELGDFNDWLGQIKDKYQHMFIIAGNHDFWDTNWRLNRGWMSQAEAQSPEYFQSKITNAKVLNHELVEVMGLKIWGAGWHARRGDSRSGNAYDDVPAGVDVLVTHDGPFGIFDMTGGGHWGSSHELLGAIYRAKPKVHLFGHIHEQRGHWDRSGSTFQGGVEYRPNPAITHVFRPNGPPAANYPVEVESNNAMANQPTVDHSWTGVWAPQHVVGRARLIVGKHESWMILPDVISFNGALNALTRAARWTQALELFAALRRCLQPSQISFPGCTANAFSLDLQQLRNSQAERFSTLISASSSAGQWRIALNFGQQFRVKHRRHLLQQMIQEELQPGLVASNAALNAFESLGQWRRALELFVTLGDSPDVASARGENRNEDDATQNVLRPCKPSAEAFTYSSLISCCEKAAVWQVALQLLAQWRWRGDSETSLARQLRGTPQERADFAVHPVADIGPKTGPCRGTQKAEEESSRSHLVMMLFLGTRDVHTGQLRTAGKLSFVDLAGSERLKRSEAVEVGCGVQPATGTSLGFDHGDWDATEEAKKKSLARRRRLLFGRRPCALVGPREQFRASLEDPEDLLVQRLGLATCNELRQTLEANAALRATKAFSGTTPCRCCHWIRVFLMHNPSIGDSSIWAKHSAWPRMRSSYGGSC</sequence>
<dbReference type="InterPro" id="IPR011990">
    <property type="entry name" value="TPR-like_helical_dom_sf"/>
</dbReference>
<dbReference type="PANTHER" id="PTHR12905:SF0">
    <property type="entry name" value="CALCINEURIN-LIKE PHOSPHOESTERASE DOMAIN-CONTAINING PROTEIN"/>
    <property type="match status" value="1"/>
</dbReference>
<dbReference type="Proteomes" id="UP001642484">
    <property type="component" value="Unassembled WGS sequence"/>
</dbReference>
<dbReference type="InterPro" id="IPR051693">
    <property type="entry name" value="UPF0046_metallophosphoest"/>
</dbReference>
<evidence type="ECO:0000259" key="4">
    <source>
        <dbReference type="Pfam" id="PF00149"/>
    </source>
</evidence>
<name>A0ABP0JW45_9DINO</name>
<evidence type="ECO:0000256" key="2">
    <source>
        <dbReference type="ARBA" id="ARBA00022840"/>
    </source>
</evidence>
<dbReference type="Pfam" id="PF00149">
    <property type="entry name" value="Metallophos"/>
    <property type="match status" value="1"/>
</dbReference>
<reference evidence="6 7" key="1">
    <citation type="submission" date="2024-02" db="EMBL/GenBank/DDBJ databases">
        <authorList>
            <person name="Chen Y."/>
            <person name="Shah S."/>
            <person name="Dougan E. K."/>
            <person name="Thang M."/>
            <person name="Chan C."/>
        </authorList>
    </citation>
    <scope>NUCLEOTIDE SEQUENCE [LARGE SCALE GENOMIC DNA]</scope>
</reference>
<dbReference type="InterPro" id="IPR027417">
    <property type="entry name" value="P-loop_NTPase"/>
</dbReference>
<feature type="chain" id="PRO_5045672861" description="Kinesin-like protein" evidence="3">
    <location>
        <begin position="19"/>
        <end position="737"/>
    </location>
</feature>
<evidence type="ECO:0000313" key="6">
    <source>
        <dbReference type="EMBL" id="CAK9018348.1"/>
    </source>
</evidence>
<keyword evidence="3" id="KW-0732">Signal</keyword>
<feature type="signal peptide" evidence="3">
    <location>
        <begin position="1"/>
        <end position="18"/>
    </location>
</feature>
<dbReference type="Pfam" id="PF00225">
    <property type="entry name" value="Kinesin"/>
    <property type="match status" value="1"/>
</dbReference>
<proteinExistence type="predicted"/>
<dbReference type="InterPro" id="IPR036961">
    <property type="entry name" value="Kinesin_motor_dom_sf"/>
</dbReference>
<keyword evidence="1" id="KW-0547">Nucleotide-binding</keyword>
<gene>
    <name evidence="6" type="ORF">CCMP2556_LOCUS13234</name>
</gene>
<organism evidence="6 7">
    <name type="scientific">Durusdinium trenchii</name>
    <dbReference type="NCBI Taxonomy" id="1381693"/>
    <lineage>
        <taxon>Eukaryota</taxon>
        <taxon>Sar</taxon>
        <taxon>Alveolata</taxon>
        <taxon>Dinophyceae</taxon>
        <taxon>Suessiales</taxon>
        <taxon>Symbiodiniaceae</taxon>
        <taxon>Durusdinium</taxon>
    </lineage>
</organism>
<dbReference type="InterPro" id="IPR001752">
    <property type="entry name" value="Kinesin_motor_dom"/>
</dbReference>
<protein>
    <recommendedName>
        <fullName evidence="8">Kinesin-like protein</fullName>
    </recommendedName>
</protein>
<dbReference type="InterPro" id="IPR019821">
    <property type="entry name" value="Kinesin_motor_CS"/>
</dbReference>
<evidence type="ECO:0000259" key="5">
    <source>
        <dbReference type="Pfam" id="PF00225"/>
    </source>
</evidence>